<evidence type="ECO:0000313" key="4">
    <source>
        <dbReference type="Proteomes" id="UP000499080"/>
    </source>
</evidence>
<comment type="caution">
    <text evidence="3">The sequence shown here is derived from an EMBL/GenBank/DDBJ whole genome shotgun (WGS) entry which is preliminary data.</text>
</comment>
<evidence type="ECO:0000256" key="2">
    <source>
        <dbReference type="SAM" id="Phobius"/>
    </source>
</evidence>
<sequence length="176" mass="19330">MTLGYRMKESSATGQPGEEPKKERAKERFSLEAVSHISLWWYAIPRNHARTSSSATVEASLSGMGLLLPFGKIVHQNGSIHTDCPFVYSNEGPKISKATLRERVCRPHYSAVNALFLFLGPFGSSSVVFSVTIFSTSARSFSKNALGLCSKFLLTCKIGLHLHCSHESLAELLILL</sequence>
<keyword evidence="2" id="KW-0812">Transmembrane</keyword>
<dbReference type="Proteomes" id="UP000499080">
    <property type="component" value="Unassembled WGS sequence"/>
</dbReference>
<gene>
    <name evidence="3" type="ORF">AVEN_48034_1</name>
</gene>
<name>A0A4Y2M051_ARAVE</name>
<feature type="transmembrane region" description="Helical" evidence="2">
    <location>
        <begin position="111"/>
        <end position="134"/>
    </location>
</feature>
<evidence type="ECO:0000256" key="1">
    <source>
        <dbReference type="SAM" id="MobiDB-lite"/>
    </source>
</evidence>
<accession>A0A4Y2M051</accession>
<keyword evidence="2" id="KW-1133">Transmembrane helix</keyword>
<feature type="region of interest" description="Disordered" evidence="1">
    <location>
        <begin position="1"/>
        <end position="25"/>
    </location>
</feature>
<dbReference type="AlphaFoldDB" id="A0A4Y2M051"/>
<evidence type="ECO:0000313" key="3">
    <source>
        <dbReference type="EMBL" id="GBN19773.1"/>
    </source>
</evidence>
<reference evidence="3 4" key="1">
    <citation type="journal article" date="2019" name="Sci. Rep.">
        <title>Orb-weaving spider Araneus ventricosus genome elucidates the spidroin gene catalogue.</title>
        <authorList>
            <person name="Kono N."/>
            <person name="Nakamura H."/>
            <person name="Ohtoshi R."/>
            <person name="Moran D.A.P."/>
            <person name="Shinohara A."/>
            <person name="Yoshida Y."/>
            <person name="Fujiwara M."/>
            <person name="Mori M."/>
            <person name="Tomita M."/>
            <person name="Arakawa K."/>
        </authorList>
    </citation>
    <scope>NUCLEOTIDE SEQUENCE [LARGE SCALE GENOMIC DNA]</scope>
</reference>
<dbReference type="EMBL" id="BGPR01006522">
    <property type="protein sequence ID" value="GBN19773.1"/>
    <property type="molecule type" value="Genomic_DNA"/>
</dbReference>
<protein>
    <submittedName>
        <fullName evidence="3">Uncharacterized protein</fullName>
    </submittedName>
</protein>
<keyword evidence="2" id="KW-0472">Membrane</keyword>
<proteinExistence type="predicted"/>
<keyword evidence="4" id="KW-1185">Reference proteome</keyword>
<organism evidence="3 4">
    <name type="scientific">Araneus ventricosus</name>
    <name type="common">Orbweaver spider</name>
    <name type="synonym">Epeira ventricosa</name>
    <dbReference type="NCBI Taxonomy" id="182803"/>
    <lineage>
        <taxon>Eukaryota</taxon>
        <taxon>Metazoa</taxon>
        <taxon>Ecdysozoa</taxon>
        <taxon>Arthropoda</taxon>
        <taxon>Chelicerata</taxon>
        <taxon>Arachnida</taxon>
        <taxon>Araneae</taxon>
        <taxon>Araneomorphae</taxon>
        <taxon>Entelegynae</taxon>
        <taxon>Araneoidea</taxon>
        <taxon>Araneidae</taxon>
        <taxon>Araneus</taxon>
    </lineage>
</organism>